<dbReference type="Proteomes" id="UP001595776">
    <property type="component" value="Unassembled WGS sequence"/>
</dbReference>
<comment type="caution">
    <text evidence="2">The sequence shown here is derived from an EMBL/GenBank/DDBJ whole genome shotgun (WGS) entry which is preliminary data.</text>
</comment>
<dbReference type="Gene3D" id="2.60.40.2610">
    <property type="entry name" value="Outer membrane usher protein FimD, plug domain"/>
    <property type="match status" value="1"/>
</dbReference>
<reference evidence="3" key="1">
    <citation type="journal article" date="2019" name="Int. J. Syst. Evol. Microbiol.">
        <title>The Global Catalogue of Microorganisms (GCM) 10K type strain sequencing project: providing services to taxonomists for standard genome sequencing and annotation.</title>
        <authorList>
            <consortium name="The Broad Institute Genomics Platform"/>
            <consortium name="The Broad Institute Genome Sequencing Center for Infectious Disease"/>
            <person name="Wu L."/>
            <person name="Ma J."/>
        </authorList>
    </citation>
    <scope>NUCLEOTIDE SEQUENCE [LARGE SCALE GENOMIC DNA]</scope>
    <source>
        <strain evidence="3">CGMCC 1.15304</strain>
    </source>
</reference>
<dbReference type="PANTHER" id="PTHR30451:SF5">
    <property type="entry name" value="SLR0019 PROTEIN"/>
    <property type="match status" value="1"/>
</dbReference>
<dbReference type="InterPro" id="IPR000015">
    <property type="entry name" value="Fimb_usher"/>
</dbReference>
<organism evidence="2 3">
    <name type="scientific">Kordiimonas lipolytica</name>
    <dbReference type="NCBI Taxonomy" id="1662421"/>
    <lineage>
        <taxon>Bacteria</taxon>
        <taxon>Pseudomonadati</taxon>
        <taxon>Pseudomonadota</taxon>
        <taxon>Alphaproteobacteria</taxon>
        <taxon>Kordiimonadales</taxon>
        <taxon>Kordiimonadaceae</taxon>
        <taxon>Kordiimonas</taxon>
    </lineage>
</organism>
<evidence type="ECO:0000256" key="1">
    <source>
        <dbReference type="SAM" id="SignalP"/>
    </source>
</evidence>
<dbReference type="Pfam" id="PF00577">
    <property type="entry name" value="Usher"/>
    <property type="match status" value="2"/>
</dbReference>
<gene>
    <name evidence="2" type="ORF">ACFO5Q_14545</name>
</gene>
<dbReference type="RefSeq" id="WP_068143865.1">
    <property type="nucleotide sequence ID" value="NZ_JBHSCR010000014.1"/>
</dbReference>
<proteinExistence type="predicted"/>
<sequence>MTSRLQLMSLFRLAILIFGIADTGLAQDAEEPRQSLYFTTVAVNGISQPGIYAALETPDDFYLDIRALDSLGLVPPIITPRSYRTFSLLPLLAIPGLSYEFDTHRQHLDISCAASCFPHHQVGERWRHVPPDPTPLGMFLNYDLSLEIGDGSDFGGGLAELSVFSERGTGNATFVGRDLTGNASLTRLETTWTIDFPDKRLRLDLGDSVTRASGWGRPVRFAGIRFGTDFNLQPGFITFPTPTVSGTASLPSTADIFVNDVKRSSLPIDPGPFTIQHLPIITGAGNMRVVVRDLLGRETVLMQPFYANRDLLTPGLASYSASLGMLRKNYGTTSNDYEEPFIAGSFRKGLSQSFTAGMHLEGSTQQASLGPFIDWKLPFGGQLSTSTAVSFRGGNVGGLLQLDASWSSQTFGIFASHEMTTADFTRLGESKDFRPARSRSSANIGFEMQSKGSISVNYTRVDERDRDDFEVIGATYSVQLGKLGGLGVNFSRRVGAFRETSLFISFTTRLGARTAGNVTMEKTGRDWAGTTRINQNAPYEGGLGYRAEIRQDDTQSGRAGVTYDSPKAIASLDVSHWYGRDAARLGLKGGLVILKGDAYLSRPVRDSFALVSVGNFAGVDVMQDNRVVTKTNKSGHALVTGLRAYEENRLSIDPLDLPLSADIGKTSLRVVPKRRSGVSADFPVQAVTAALFHIVDEDGNDLPPGSRMHAADDGEDIPIGFRGMAYVSGLQKARRFFVHMPSGSCTIDIQAISASIGQTVSRPVVCKRIQR</sequence>
<dbReference type="EMBL" id="JBHSCR010000014">
    <property type="protein sequence ID" value="MFC4349070.1"/>
    <property type="molecule type" value="Genomic_DNA"/>
</dbReference>
<accession>A0ABV8UD52</accession>
<keyword evidence="1" id="KW-0732">Signal</keyword>
<protein>
    <submittedName>
        <fullName evidence="2">Fimbria/pilus outer membrane usher protein</fullName>
    </submittedName>
</protein>
<dbReference type="InterPro" id="IPR042186">
    <property type="entry name" value="FimD_plug_dom"/>
</dbReference>
<dbReference type="Gene3D" id="2.60.40.3110">
    <property type="match status" value="1"/>
</dbReference>
<name>A0ABV8UD52_9PROT</name>
<evidence type="ECO:0000313" key="2">
    <source>
        <dbReference type="EMBL" id="MFC4349070.1"/>
    </source>
</evidence>
<evidence type="ECO:0000313" key="3">
    <source>
        <dbReference type="Proteomes" id="UP001595776"/>
    </source>
</evidence>
<dbReference type="PANTHER" id="PTHR30451">
    <property type="entry name" value="OUTER MEMBRANE USHER PROTEIN"/>
    <property type="match status" value="1"/>
</dbReference>
<feature type="signal peptide" evidence="1">
    <location>
        <begin position="1"/>
        <end position="28"/>
    </location>
</feature>
<feature type="chain" id="PRO_5046673938" evidence="1">
    <location>
        <begin position="29"/>
        <end position="771"/>
    </location>
</feature>
<keyword evidence="3" id="KW-1185">Reference proteome</keyword>